<feature type="domain" description="Winged helix-turn helix" evidence="2">
    <location>
        <begin position="98"/>
        <end position="155"/>
    </location>
</feature>
<dbReference type="NCBIfam" id="NF033545">
    <property type="entry name" value="transpos_IS630"/>
    <property type="match status" value="1"/>
</dbReference>
<dbReference type="RefSeq" id="WP_328627928.1">
    <property type="nucleotide sequence ID" value="NZ_JBHSKH010000012.1"/>
</dbReference>
<name>A0ABW3XVG2_9ACTN</name>
<sequence>MRYPDGGGLTAEERVQRERVRLAAADLIEAGASDREVARGFRVTRMSANRWRRGLASGGRQAMVSKGPGGARCKLDATQLRVLQVVLDTGPAAAGWSDQCWTLARIAEVVRRRFGVEYTLTGMDLLLHRIGWTVQIPSRKAAERDEEKIAAWKDEQWPVIKKTAADLGAWLCFEDEAGQGLRPPKGRTWGRRGHTPVVRVTAAGTKRVSMAGLICTKSGHRPRLMYRTHLDRGPAKGRRKGFTEADYARLLDAAHQQLGGPIVLVWDNLNTHVSRTMRQLIDTRLWLTVYQLPPYAPEFNPVEGVWSHLKRSLANLTKHSLDQLTALVKTRLKRMQYRPGVIDGLLAKTGLDFQPP</sequence>
<accession>A0ABW3XVG2</accession>
<dbReference type="InterPro" id="IPR038717">
    <property type="entry name" value="Tc1-like_DDE_dom"/>
</dbReference>
<dbReference type="SUPFAM" id="SSF46689">
    <property type="entry name" value="Homeodomain-like"/>
    <property type="match status" value="1"/>
</dbReference>
<dbReference type="InterPro" id="IPR025959">
    <property type="entry name" value="Winged_HTH_dom"/>
</dbReference>
<dbReference type="InterPro" id="IPR009057">
    <property type="entry name" value="Homeodomain-like_sf"/>
</dbReference>
<dbReference type="Gene3D" id="3.30.420.10">
    <property type="entry name" value="Ribonuclease H-like superfamily/Ribonuclease H"/>
    <property type="match status" value="1"/>
</dbReference>
<dbReference type="Proteomes" id="UP001597058">
    <property type="component" value="Unassembled WGS sequence"/>
</dbReference>
<evidence type="ECO:0000313" key="3">
    <source>
        <dbReference type="EMBL" id="MFD1312625.1"/>
    </source>
</evidence>
<comment type="caution">
    <text evidence="3">The sequence shown here is derived from an EMBL/GenBank/DDBJ whole genome shotgun (WGS) entry which is preliminary data.</text>
</comment>
<evidence type="ECO:0000313" key="4">
    <source>
        <dbReference type="Proteomes" id="UP001597058"/>
    </source>
</evidence>
<dbReference type="Pfam" id="PF13358">
    <property type="entry name" value="DDE_3"/>
    <property type="match status" value="1"/>
</dbReference>
<dbReference type="EMBL" id="JBHTMM010000129">
    <property type="protein sequence ID" value="MFD1312625.1"/>
    <property type="molecule type" value="Genomic_DNA"/>
</dbReference>
<dbReference type="Pfam" id="PF13592">
    <property type="entry name" value="HTH_33"/>
    <property type="match status" value="1"/>
</dbReference>
<protein>
    <submittedName>
        <fullName evidence="3">IS630 family transposase</fullName>
    </submittedName>
</protein>
<dbReference type="InterPro" id="IPR047655">
    <property type="entry name" value="Transpos_IS630-like"/>
</dbReference>
<keyword evidence="4" id="KW-1185">Reference proteome</keyword>
<feature type="domain" description="Tc1-like transposase DDE" evidence="1">
    <location>
        <begin position="171"/>
        <end position="319"/>
    </location>
</feature>
<dbReference type="InterPro" id="IPR036397">
    <property type="entry name" value="RNaseH_sf"/>
</dbReference>
<gene>
    <name evidence="3" type="ORF">ACFQ5X_43495</name>
</gene>
<reference evidence="4" key="1">
    <citation type="journal article" date="2019" name="Int. J. Syst. Evol. Microbiol.">
        <title>The Global Catalogue of Microorganisms (GCM) 10K type strain sequencing project: providing services to taxonomists for standard genome sequencing and annotation.</title>
        <authorList>
            <consortium name="The Broad Institute Genomics Platform"/>
            <consortium name="The Broad Institute Genome Sequencing Center for Infectious Disease"/>
            <person name="Wu L."/>
            <person name="Ma J."/>
        </authorList>
    </citation>
    <scope>NUCLEOTIDE SEQUENCE [LARGE SCALE GENOMIC DNA]</scope>
    <source>
        <strain evidence="4">CGMCC 4.7020</strain>
    </source>
</reference>
<organism evidence="3 4">
    <name type="scientific">Streptomyces kaempferi</name>
    <dbReference type="NCBI Taxonomy" id="333725"/>
    <lineage>
        <taxon>Bacteria</taxon>
        <taxon>Bacillati</taxon>
        <taxon>Actinomycetota</taxon>
        <taxon>Actinomycetes</taxon>
        <taxon>Kitasatosporales</taxon>
        <taxon>Streptomycetaceae</taxon>
        <taxon>Streptomyces</taxon>
    </lineage>
</organism>
<evidence type="ECO:0000259" key="2">
    <source>
        <dbReference type="Pfam" id="PF13592"/>
    </source>
</evidence>
<proteinExistence type="predicted"/>
<evidence type="ECO:0000259" key="1">
    <source>
        <dbReference type="Pfam" id="PF13358"/>
    </source>
</evidence>